<accession>S4PVQ6</accession>
<feature type="region of interest" description="Disordered" evidence="1">
    <location>
        <begin position="38"/>
        <end position="74"/>
    </location>
</feature>
<feature type="compositionally biased region" description="Acidic residues" evidence="1">
    <location>
        <begin position="38"/>
        <end position="49"/>
    </location>
</feature>
<keyword evidence="2" id="KW-0418">Kinase</keyword>
<sequence>AKSSKPSETQCLSKATSIDSWCSNDTLYNVEENFDDLAMDPDIPLDFETEPEKDKSESDDTLTHNDDEKEASHC</sequence>
<proteinExistence type="predicted"/>
<protein>
    <submittedName>
        <fullName evidence="2">Putative serine/threonine-protein kinase (LMTK1)</fullName>
    </submittedName>
</protein>
<name>S4PVQ6_9NEOP</name>
<dbReference type="EMBL" id="GAIX01008123">
    <property type="protein sequence ID" value="JAA84437.1"/>
    <property type="molecule type" value="Transcribed_RNA"/>
</dbReference>
<dbReference type="AlphaFoldDB" id="S4PVQ6"/>
<evidence type="ECO:0000256" key="1">
    <source>
        <dbReference type="SAM" id="MobiDB-lite"/>
    </source>
</evidence>
<evidence type="ECO:0000313" key="2">
    <source>
        <dbReference type="EMBL" id="JAA84437.1"/>
    </source>
</evidence>
<organism evidence="2">
    <name type="scientific">Pararge aegeria</name>
    <name type="common">speckled wood butterfly</name>
    <dbReference type="NCBI Taxonomy" id="116150"/>
    <lineage>
        <taxon>Eukaryota</taxon>
        <taxon>Metazoa</taxon>
        <taxon>Ecdysozoa</taxon>
        <taxon>Arthropoda</taxon>
        <taxon>Hexapoda</taxon>
        <taxon>Insecta</taxon>
        <taxon>Pterygota</taxon>
        <taxon>Neoptera</taxon>
        <taxon>Endopterygota</taxon>
        <taxon>Lepidoptera</taxon>
        <taxon>Glossata</taxon>
        <taxon>Ditrysia</taxon>
        <taxon>Papilionoidea</taxon>
        <taxon>Nymphalidae</taxon>
        <taxon>Satyrinae</taxon>
        <taxon>Satyrini</taxon>
        <taxon>Parargina</taxon>
        <taxon>Pararge</taxon>
    </lineage>
</organism>
<keyword evidence="2" id="KW-0808">Transferase</keyword>
<reference evidence="2" key="1">
    <citation type="journal article" date="2013" name="BMC Genomics">
        <title>Unscrambling butterfly oogenesis.</title>
        <authorList>
            <person name="Carter J.M."/>
            <person name="Baker S.C."/>
            <person name="Pink R."/>
            <person name="Carter D.R."/>
            <person name="Collins A."/>
            <person name="Tomlin J."/>
            <person name="Gibbs M."/>
            <person name="Breuker C.J."/>
        </authorList>
    </citation>
    <scope>NUCLEOTIDE SEQUENCE</scope>
    <source>
        <tissue evidence="2">Ovary</tissue>
    </source>
</reference>
<feature type="non-terminal residue" evidence="2">
    <location>
        <position position="1"/>
    </location>
</feature>
<feature type="non-terminal residue" evidence="2">
    <location>
        <position position="74"/>
    </location>
</feature>
<feature type="compositionally biased region" description="Basic and acidic residues" evidence="1">
    <location>
        <begin position="50"/>
        <end position="74"/>
    </location>
</feature>
<reference evidence="2" key="2">
    <citation type="submission" date="2013-05" db="EMBL/GenBank/DDBJ databases">
        <authorList>
            <person name="Carter J.-M."/>
            <person name="Baker S.C."/>
            <person name="Pink R."/>
            <person name="Carter D.R.F."/>
            <person name="Collins A."/>
            <person name="Tomlin J."/>
            <person name="Gibbs M."/>
            <person name="Breuker C.J."/>
        </authorList>
    </citation>
    <scope>NUCLEOTIDE SEQUENCE</scope>
    <source>
        <tissue evidence="2">Ovary</tissue>
    </source>
</reference>
<dbReference type="GO" id="GO:0016301">
    <property type="term" value="F:kinase activity"/>
    <property type="evidence" value="ECO:0007669"/>
    <property type="project" value="UniProtKB-KW"/>
</dbReference>